<evidence type="ECO:0000256" key="1">
    <source>
        <dbReference type="SAM" id="SignalP"/>
    </source>
</evidence>
<accession>A0A1H7T6G3</accession>
<evidence type="ECO:0000313" key="2">
    <source>
        <dbReference type="EMBL" id="SEL80099.1"/>
    </source>
</evidence>
<dbReference type="AlphaFoldDB" id="A0A1H7T6G3"/>
<evidence type="ECO:0000313" key="3">
    <source>
        <dbReference type="Proteomes" id="UP000198677"/>
    </source>
</evidence>
<gene>
    <name evidence="2" type="ORF">SAMN05444583_1157</name>
</gene>
<sequence length="149" mass="14694">MKGHVVRTSRKSIARAGAAIGFAAVALLANPALGSAAVAGSAAVHVEGKSVVVEFTGVSSPTLLACSGQVKDLAGEWVAGNSAWLSGNPASGTYTSPALKDGTYRVEGICFDAEGFSYLTPAGGEEVTVGDGTGSSGINLGSVQFTTGS</sequence>
<protein>
    <submittedName>
        <fullName evidence="2">Uncharacterized protein</fullName>
    </submittedName>
</protein>
<feature type="chain" id="PRO_5039155349" evidence="1">
    <location>
        <begin position="35"/>
        <end position="149"/>
    </location>
</feature>
<organism evidence="2 3">
    <name type="scientific">Rhodococcus maanshanensis</name>
    <dbReference type="NCBI Taxonomy" id="183556"/>
    <lineage>
        <taxon>Bacteria</taxon>
        <taxon>Bacillati</taxon>
        <taxon>Actinomycetota</taxon>
        <taxon>Actinomycetes</taxon>
        <taxon>Mycobacteriales</taxon>
        <taxon>Nocardiaceae</taxon>
        <taxon>Rhodococcus</taxon>
    </lineage>
</organism>
<reference evidence="3" key="1">
    <citation type="submission" date="2016-10" db="EMBL/GenBank/DDBJ databases">
        <authorList>
            <person name="Varghese N."/>
            <person name="Submissions S."/>
        </authorList>
    </citation>
    <scope>NUCLEOTIDE SEQUENCE [LARGE SCALE GENOMIC DNA]</scope>
    <source>
        <strain evidence="3">DSM 44675</strain>
    </source>
</reference>
<proteinExistence type="predicted"/>
<dbReference type="Proteomes" id="UP000198677">
    <property type="component" value="Unassembled WGS sequence"/>
</dbReference>
<keyword evidence="1" id="KW-0732">Signal</keyword>
<dbReference type="EMBL" id="FOAW01000015">
    <property type="protein sequence ID" value="SEL80099.1"/>
    <property type="molecule type" value="Genomic_DNA"/>
</dbReference>
<name>A0A1H7T6G3_9NOCA</name>
<feature type="signal peptide" evidence="1">
    <location>
        <begin position="1"/>
        <end position="34"/>
    </location>
</feature>
<keyword evidence="3" id="KW-1185">Reference proteome</keyword>